<dbReference type="OrthoDB" id="7959174at2"/>
<dbReference type="GO" id="GO:0003824">
    <property type="term" value="F:catalytic activity"/>
    <property type="evidence" value="ECO:0007669"/>
    <property type="project" value="InterPro"/>
</dbReference>
<dbReference type="RefSeq" id="WP_073402487.1">
    <property type="nucleotide sequence ID" value="NZ_FQTV01000011.1"/>
</dbReference>
<dbReference type="AlphaFoldDB" id="A0A1M5DEJ6"/>
<evidence type="ECO:0000313" key="3">
    <source>
        <dbReference type="EMBL" id="SHF65498.1"/>
    </source>
</evidence>
<accession>A0A1M5DEJ6</accession>
<evidence type="ECO:0000259" key="2">
    <source>
        <dbReference type="Pfam" id="PF04961"/>
    </source>
</evidence>
<keyword evidence="1" id="KW-0175">Coiled coil</keyword>
<dbReference type="STRING" id="1297750.SAMN05444405_111161"/>
<dbReference type="Pfam" id="PF04961">
    <property type="entry name" value="FTCD_C"/>
    <property type="match status" value="1"/>
</dbReference>
<name>A0A1M5DEJ6_9BACE</name>
<evidence type="ECO:0000256" key="1">
    <source>
        <dbReference type="SAM" id="Coils"/>
    </source>
</evidence>
<dbReference type="Gene3D" id="1.20.120.680">
    <property type="entry name" value="Formiminotetrahydrofolate cyclodeaminase monomer, up-and-down helical bundle"/>
    <property type="match status" value="1"/>
</dbReference>
<evidence type="ECO:0000313" key="4">
    <source>
        <dbReference type="Proteomes" id="UP000184509"/>
    </source>
</evidence>
<keyword evidence="4" id="KW-1185">Reference proteome</keyword>
<dbReference type="EMBL" id="FQTV01000011">
    <property type="protein sequence ID" value="SHF65498.1"/>
    <property type="molecule type" value="Genomic_DNA"/>
</dbReference>
<gene>
    <name evidence="3" type="ORF">SAMN05444405_111161</name>
</gene>
<feature type="coiled-coil region" evidence="1">
    <location>
        <begin position="37"/>
        <end position="78"/>
    </location>
</feature>
<protein>
    <submittedName>
        <fullName evidence="3">Formiminotetrahydrofolate cyclodeaminase</fullName>
    </submittedName>
</protein>
<dbReference type="InterPro" id="IPR036178">
    <property type="entry name" value="Formintransfe-cycloase-like_sf"/>
</dbReference>
<dbReference type="Proteomes" id="UP000184509">
    <property type="component" value="Unassembled WGS sequence"/>
</dbReference>
<feature type="domain" description="Cyclodeaminase/cyclohydrolase" evidence="2">
    <location>
        <begin position="6"/>
        <end position="184"/>
    </location>
</feature>
<sequence>MLSDLTIKEYLEKTAGKNAVPAGGSASALSAALAASLTEKIANLIASKQENEDAKAEMEEISERMNALREEFTQCIDRDVEAYQELANAYKMPEETEDDKKDRDEQIQKSILIAAMRPFDVAEMAVLMMDFIFEVAKQADKKTISDVCAAMSLARSAVFGSSLITKENILQLKSKGIVIELTKKSDDFQKLAFQKEQELLDWIRK</sequence>
<dbReference type="InterPro" id="IPR007044">
    <property type="entry name" value="Cyclodeamin/CycHdrlase"/>
</dbReference>
<proteinExistence type="predicted"/>
<organism evidence="3 4">
    <name type="scientific">Bacteroides luti</name>
    <dbReference type="NCBI Taxonomy" id="1297750"/>
    <lineage>
        <taxon>Bacteria</taxon>
        <taxon>Pseudomonadati</taxon>
        <taxon>Bacteroidota</taxon>
        <taxon>Bacteroidia</taxon>
        <taxon>Bacteroidales</taxon>
        <taxon>Bacteroidaceae</taxon>
        <taxon>Bacteroides</taxon>
    </lineage>
</organism>
<reference evidence="3 4" key="1">
    <citation type="submission" date="2016-11" db="EMBL/GenBank/DDBJ databases">
        <authorList>
            <person name="Jaros S."/>
            <person name="Januszkiewicz K."/>
            <person name="Wedrychowicz H."/>
        </authorList>
    </citation>
    <scope>NUCLEOTIDE SEQUENCE [LARGE SCALE GENOMIC DNA]</scope>
    <source>
        <strain evidence="3 4">DSM 26991</strain>
    </source>
</reference>
<dbReference type="SUPFAM" id="SSF101262">
    <property type="entry name" value="Methenyltetrahydrofolate cyclohydrolase-like"/>
    <property type="match status" value="1"/>
</dbReference>